<reference evidence="3 4" key="1">
    <citation type="submission" date="2022-07" db="EMBL/GenBank/DDBJ databases">
        <title>Genome-wide signatures of adaptation to extreme environments.</title>
        <authorList>
            <person name="Cho C.H."/>
            <person name="Yoon H.S."/>
        </authorList>
    </citation>
    <scope>NUCLEOTIDE SEQUENCE [LARGE SCALE GENOMIC DNA]</scope>
    <source>
        <strain evidence="3 4">108.79 E11</strain>
    </source>
</reference>
<organism evidence="3 4">
    <name type="scientific">Galdieria yellowstonensis</name>
    <dbReference type="NCBI Taxonomy" id="3028027"/>
    <lineage>
        <taxon>Eukaryota</taxon>
        <taxon>Rhodophyta</taxon>
        <taxon>Bangiophyceae</taxon>
        <taxon>Galdieriales</taxon>
        <taxon>Galdieriaceae</taxon>
        <taxon>Galdieria</taxon>
    </lineage>
</organism>
<dbReference type="GO" id="GO:0120009">
    <property type="term" value="P:intermembrane lipid transfer"/>
    <property type="evidence" value="ECO:0007669"/>
    <property type="project" value="UniProtKB-ARBA"/>
</dbReference>
<dbReference type="GO" id="GO:0016020">
    <property type="term" value="C:membrane"/>
    <property type="evidence" value="ECO:0007669"/>
    <property type="project" value="TreeGrafter"/>
</dbReference>
<dbReference type="GO" id="GO:0005829">
    <property type="term" value="C:cytosol"/>
    <property type="evidence" value="ECO:0007669"/>
    <property type="project" value="TreeGrafter"/>
</dbReference>
<dbReference type="PANTHER" id="PTHR10972">
    <property type="entry name" value="OXYSTEROL-BINDING PROTEIN-RELATED"/>
    <property type="match status" value="1"/>
</dbReference>
<evidence type="ECO:0000256" key="1">
    <source>
        <dbReference type="ARBA" id="ARBA00008842"/>
    </source>
</evidence>
<dbReference type="Gene3D" id="2.40.160.120">
    <property type="match status" value="1"/>
</dbReference>
<dbReference type="Gene3D" id="3.30.70.3490">
    <property type="match status" value="1"/>
</dbReference>
<proteinExistence type="inferred from homology"/>
<evidence type="ECO:0000313" key="4">
    <source>
        <dbReference type="Proteomes" id="UP001300502"/>
    </source>
</evidence>
<evidence type="ECO:0000313" key="3">
    <source>
        <dbReference type="EMBL" id="KAK4525153.1"/>
    </source>
</evidence>
<accession>A0AAV9ICQ9</accession>
<gene>
    <name evidence="3" type="ORF">GAYE_SCF08G3059</name>
</gene>
<dbReference type="PANTHER" id="PTHR10972:SF136">
    <property type="entry name" value="OXYSTEROL-BINDING PROTEIN 8"/>
    <property type="match status" value="1"/>
</dbReference>
<comment type="caution">
    <text evidence="3">The sequence shown here is derived from an EMBL/GenBank/DDBJ whole genome shotgun (WGS) entry which is preliminary data.</text>
</comment>
<dbReference type="InterPro" id="IPR000648">
    <property type="entry name" value="Oxysterol-bd"/>
</dbReference>
<dbReference type="Pfam" id="PF01237">
    <property type="entry name" value="Oxysterol_BP"/>
    <property type="match status" value="1"/>
</dbReference>
<dbReference type="InterPro" id="IPR037239">
    <property type="entry name" value="OSBP_sf"/>
</dbReference>
<dbReference type="Proteomes" id="UP001300502">
    <property type="component" value="Unassembled WGS sequence"/>
</dbReference>
<evidence type="ECO:0000256" key="2">
    <source>
        <dbReference type="SAM" id="MobiDB-lite"/>
    </source>
</evidence>
<dbReference type="EMBL" id="JANCYU010000028">
    <property type="protein sequence ID" value="KAK4525153.1"/>
    <property type="molecule type" value="Genomic_DNA"/>
</dbReference>
<keyword evidence="4" id="KW-1185">Reference proteome</keyword>
<comment type="similarity">
    <text evidence="1">Belongs to the OSBP family.</text>
</comment>
<dbReference type="GO" id="GO:0032934">
    <property type="term" value="F:sterol binding"/>
    <property type="evidence" value="ECO:0007669"/>
    <property type="project" value="TreeGrafter"/>
</dbReference>
<dbReference type="AlphaFoldDB" id="A0AAV9ICQ9"/>
<evidence type="ECO:0008006" key="5">
    <source>
        <dbReference type="Google" id="ProtNLM"/>
    </source>
</evidence>
<protein>
    <recommendedName>
        <fullName evidence="5">Oxysterol-binding protein</fullName>
    </recommendedName>
</protein>
<feature type="region of interest" description="Disordered" evidence="2">
    <location>
        <begin position="1"/>
        <end position="21"/>
    </location>
</feature>
<sequence length="443" mass="51087">METTNAEDNNDSKRCETRQSRSNSWTAWGIQALSTLTDGAKQLYTKALGLDDLEEKKLEDEQGVTHVEVDEKTKRDLWNQLSTLVGADVINMRLSLPVWLFEPTTALQRMCETLQFHELLDMAATCEDPVERDALVAAFTVSAFAHTERVYKPFNPVLGETFEWISKDGRTRVLCEQVSHHPPISVSYSEGPGWIAQEVFSCNAYFLGNSVEIRNTGSRYVYLKNFDERYEWTLPVSAAQNLFVGGSFIDHYGDLVLRSSPRGSVTHLNFTKCGWFGRGRYAVSGSIEDGDGQQVMELSGEWNRGLVGFRLDKTSGERVDAKSLWYAGEHKPAVKRDKYNFTNFTYELLELAENAESVLPPTDSRFRPDRLALERNNLTLANSEKVRVESLQRERENQRQKSGQMYVPRWFYRDDDNIWHFGDKYWQETRNMSDEQREQMKLW</sequence>
<name>A0AAV9ICQ9_9RHOD</name>
<dbReference type="SUPFAM" id="SSF144000">
    <property type="entry name" value="Oxysterol-binding protein-like"/>
    <property type="match status" value="1"/>
</dbReference>
<dbReference type="FunFam" id="2.40.160.120:FF:000001">
    <property type="entry name" value="Oxysterol-binding protein"/>
    <property type="match status" value="1"/>
</dbReference>
<feature type="compositionally biased region" description="Basic and acidic residues" evidence="2">
    <location>
        <begin position="10"/>
        <end position="19"/>
    </location>
</feature>